<keyword evidence="2" id="KW-1185">Reference proteome</keyword>
<gene>
    <name evidence="1" type="ORF">ODALV1_LOCUS25905</name>
</gene>
<comment type="caution">
    <text evidence="1">The sequence shown here is derived from an EMBL/GenBank/DDBJ whole genome shotgun (WGS) entry which is preliminary data.</text>
</comment>
<evidence type="ECO:0000313" key="1">
    <source>
        <dbReference type="EMBL" id="CAL8135265.1"/>
    </source>
</evidence>
<proteinExistence type="predicted"/>
<dbReference type="Proteomes" id="UP001642540">
    <property type="component" value="Unassembled WGS sequence"/>
</dbReference>
<protein>
    <submittedName>
        <fullName evidence="1">Uncharacterized protein</fullName>
    </submittedName>
</protein>
<evidence type="ECO:0000313" key="2">
    <source>
        <dbReference type="Proteomes" id="UP001642540"/>
    </source>
</evidence>
<name>A0ABP1RTI8_9HEXA</name>
<dbReference type="EMBL" id="CAXLJM020000107">
    <property type="protein sequence ID" value="CAL8135265.1"/>
    <property type="molecule type" value="Genomic_DNA"/>
</dbReference>
<reference evidence="1 2" key="1">
    <citation type="submission" date="2024-08" db="EMBL/GenBank/DDBJ databases">
        <authorList>
            <person name="Cucini C."/>
            <person name="Frati F."/>
        </authorList>
    </citation>
    <scope>NUCLEOTIDE SEQUENCE [LARGE SCALE GENOMIC DNA]</scope>
</reference>
<organism evidence="1 2">
    <name type="scientific">Orchesella dallaii</name>
    <dbReference type="NCBI Taxonomy" id="48710"/>
    <lineage>
        <taxon>Eukaryota</taxon>
        <taxon>Metazoa</taxon>
        <taxon>Ecdysozoa</taxon>
        <taxon>Arthropoda</taxon>
        <taxon>Hexapoda</taxon>
        <taxon>Collembola</taxon>
        <taxon>Entomobryomorpha</taxon>
        <taxon>Entomobryoidea</taxon>
        <taxon>Orchesellidae</taxon>
        <taxon>Orchesellinae</taxon>
        <taxon>Orchesella</taxon>
    </lineage>
</organism>
<sequence length="78" mass="9158">MAIESSKKSQQIIWTRSSLTKTNEHMDANWKRRWIRQQFRALRPVTFHCGSLMALEVGVDRMYFAGIFLRTVDGLLLD</sequence>
<accession>A0ABP1RTI8</accession>